<dbReference type="AlphaFoldDB" id="A0AA88GMT3"/>
<evidence type="ECO:0000259" key="1">
    <source>
        <dbReference type="Pfam" id="PF13475"/>
    </source>
</evidence>
<feature type="domain" description="DUF4116" evidence="1">
    <location>
        <begin position="1"/>
        <end position="46"/>
    </location>
</feature>
<dbReference type="GeneID" id="68098111"/>
<dbReference type="EMBL" id="PYSW02000025">
    <property type="protein sequence ID" value="KAG2381864.1"/>
    <property type="molecule type" value="Genomic_DNA"/>
</dbReference>
<accession>A0AA88GMT3</accession>
<name>A0AA88GMT3_NAELO</name>
<proteinExistence type="predicted"/>
<sequence length="91" mass="10453">MVMTAIEQDPTSFDGASEELRNDFNFVRICVKKNALVFRNVSQALRSNKEIILCALDALEKDFSLFEYIVADLCHFLILVLTHTSLNEINW</sequence>
<evidence type="ECO:0000313" key="2">
    <source>
        <dbReference type="EMBL" id="KAG2381864.1"/>
    </source>
</evidence>
<dbReference type="InterPro" id="IPR025197">
    <property type="entry name" value="DUF4116"/>
</dbReference>
<gene>
    <name evidence="2" type="ORF">C9374_005656</name>
</gene>
<dbReference type="RefSeq" id="XP_044547543.1">
    <property type="nucleotide sequence ID" value="XM_044695430.1"/>
</dbReference>
<dbReference type="Proteomes" id="UP000816034">
    <property type="component" value="Unassembled WGS sequence"/>
</dbReference>
<organism evidence="2 3">
    <name type="scientific">Naegleria lovaniensis</name>
    <name type="common">Amoeba</name>
    <dbReference type="NCBI Taxonomy" id="51637"/>
    <lineage>
        <taxon>Eukaryota</taxon>
        <taxon>Discoba</taxon>
        <taxon>Heterolobosea</taxon>
        <taxon>Tetramitia</taxon>
        <taxon>Eutetramitia</taxon>
        <taxon>Vahlkampfiidae</taxon>
        <taxon>Naegleria</taxon>
    </lineage>
</organism>
<dbReference type="Pfam" id="PF13475">
    <property type="entry name" value="DUF4116"/>
    <property type="match status" value="1"/>
</dbReference>
<protein>
    <recommendedName>
        <fullName evidence="1">DUF4116 domain-containing protein</fullName>
    </recommendedName>
</protein>
<keyword evidence="3" id="KW-1185">Reference proteome</keyword>
<comment type="caution">
    <text evidence="2">The sequence shown here is derived from an EMBL/GenBank/DDBJ whole genome shotgun (WGS) entry which is preliminary data.</text>
</comment>
<evidence type="ECO:0000313" key="3">
    <source>
        <dbReference type="Proteomes" id="UP000816034"/>
    </source>
</evidence>
<reference evidence="2 3" key="1">
    <citation type="journal article" date="2018" name="BMC Genomics">
        <title>The genome of Naegleria lovaniensis, the basis for a comparative approach to unravel pathogenicity factors of the human pathogenic amoeba N. fowleri.</title>
        <authorList>
            <person name="Liechti N."/>
            <person name="Schurch N."/>
            <person name="Bruggmann R."/>
            <person name="Wittwer M."/>
        </authorList>
    </citation>
    <scope>NUCLEOTIDE SEQUENCE [LARGE SCALE GENOMIC DNA]</scope>
    <source>
        <strain evidence="2 3">ATCC 30569</strain>
    </source>
</reference>